<proteinExistence type="predicted"/>
<dbReference type="Gene3D" id="1.10.10.10">
    <property type="entry name" value="Winged helix-like DNA-binding domain superfamily/Winged helix DNA-binding domain"/>
    <property type="match status" value="1"/>
</dbReference>
<evidence type="ECO:0000313" key="3">
    <source>
        <dbReference type="Proteomes" id="UP000683246"/>
    </source>
</evidence>
<dbReference type="KEGG" id="vpy:HZI73_02340"/>
<dbReference type="EMBL" id="CP058649">
    <property type="protein sequence ID" value="QUI21191.1"/>
    <property type="molecule type" value="Genomic_DNA"/>
</dbReference>
<organism evidence="2 3">
    <name type="scientific">Vallitalea pronyensis</name>
    <dbReference type="NCBI Taxonomy" id="1348613"/>
    <lineage>
        <taxon>Bacteria</taxon>
        <taxon>Bacillati</taxon>
        <taxon>Bacillota</taxon>
        <taxon>Clostridia</taxon>
        <taxon>Lachnospirales</taxon>
        <taxon>Vallitaleaceae</taxon>
        <taxon>Vallitalea</taxon>
    </lineage>
</organism>
<dbReference type="RefSeq" id="WP_212696655.1">
    <property type="nucleotide sequence ID" value="NZ_CP058649.1"/>
</dbReference>
<reference evidence="2" key="1">
    <citation type="submission" date="2020-07" db="EMBL/GenBank/DDBJ databases">
        <title>Vallitalea pronyensis genome.</title>
        <authorList>
            <person name="Postec A."/>
        </authorList>
    </citation>
    <scope>NUCLEOTIDE SEQUENCE</scope>
    <source>
        <strain evidence="2">FatNI3</strain>
    </source>
</reference>
<dbReference type="Pfam" id="PF01022">
    <property type="entry name" value="HTH_5"/>
    <property type="match status" value="1"/>
</dbReference>
<dbReference type="GO" id="GO:0003700">
    <property type="term" value="F:DNA-binding transcription factor activity"/>
    <property type="evidence" value="ECO:0007669"/>
    <property type="project" value="InterPro"/>
</dbReference>
<gene>
    <name evidence="2" type="ORF">HZI73_02340</name>
</gene>
<evidence type="ECO:0000313" key="2">
    <source>
        <dbReference type="EMBL" id="QUI21191.1"/>
    </source>
</evidence>
<evidence type="ECO:0000259" key="1">
    <source>
        <dbReference type="SMART" id="SM00418"/>
    </source>
</evidence>
<dbReference type="InterPro" id="IPR036390">
    <property type="entry name" value="WH_DNA-bd_sf"/>
</dbReference>
<protein>
    <submittedName>
        <fullName evidence="2">ArsR family transcriptional regulator</fullName>
    </submittedName>
</protein>
<dbReference type="InterPro" id="IPR036388">
    <property type="entry name" value="WH-like_DNA-bd_sf"/>
</dbReference>
<feature type="domain" description="HTH arsR-type" evidence="1">
    <location>
        <begin position="11"/>
        <end position="131"/>
    </location>
</feature>
<sequence length="302" mass="33441">MKIHVSSKNLKFFQCFSSETKLKIVELLAIQPRNIGELASMLSVSSTIITRHINALEDAHVIKSELSPGKRGLQKKCSLAVNEISLLFDSKEKASMPTSSIAIPVGQFTNYQVAPTCGMASPEQLIGMVDDPRYFSDPNHVHAHLLWFAQGFVEYTIPGYIFSHNSPVTSLMISLELCSEFPGYKADYPSDIYFYLDDVSLGFWTSPGDFGGKKGIYTPDWWTRGTEYGLLKTICINQTGTYVDGTKMSDVTLDALPISANHNLTLRIAVPEDANHVGGITLFGKGFGNYNQDIMVEVTYNK</sequence>
<dbReference type="InterPro" id="IPR011991">
    <property type="entry name" value="ArsR-like_HTH"/>
</dbReference>
<dbReference type="SUPFAM" id="SSF46785">
    <property type="entry name" value="Winged helix' DNA-binding domain"/>
    <property type="match status" value="1"/>
</dbReference>
<dbReference type="CDD" id="cd00090">
    <property type="entry name" value="HTH_ARSR"/>
    <property type="match status" value="1"/>
</dbReference>
<dbReference type="AlphaFoldDB" id="A0A8J8SF31"/>
<dbReference type="InterPro" id="IPR001845">
    <property type="entry name" value="HTH_ArsR_DNA-bd_dom"/>
</dbReference>
<accession>A0A8J8SF31</accession>
<dbReference type="SMART" id="SM00418">
    <property type="entry name" value="HTH_ARSR"/>
    <property type="match status" value="1"/>
</dbReference>
<name>A0A8J8SF31_9FIRM</name>
<keyword evidence="3" id="KW-1185">Reference proteome</keyword>
<dbReference type="Proteomes" id="UP000683246">
    <property type="component" value="Chromosome"/>
</dbReference>